<dbReference type="InterPro" id="IPR021344">
    <property type="entry name" value="DUF2970"/>
</dbReference>
<gene>
    <name evidence="2" type="ORF">Tsedi_00952</name>
</gene>
<protein>
    <recommendedName>
        <fullName evidence="4">DUF2970 domain-containing protein</fullName>
    </recommendedName>
</protein>
<reference evidence="2 3" key="1">
    <citation type="submission" date="2019-07" db="EMBL/GenBank/DDBJ databases">
        <title>Tepidimonas sediminis YIM 72259 draft genome.</title>
        <authorList>
            <person name="Da Costa M.S."/>
            <person name="Froufe H.J.C."/>
            <person name="Egas C."/>
            <person name="Albuquerque L."/>
        </authorList>
    </citation>
    <scope>NUCLEOTIDE SEQUENCE [LARGE SCALE GENOMIC DNA]</scope>
    <source>
        <strain evidence="2 3">YIM 72259</strain>
    </source>
</reference>
<keyword evidence="1" id="KW-0812">Transmembrane</keyword>
<evidence type="ECO:0000256" key="1">
    <source>
        <dbReference type="SAM" id="Phobius"/>
    </source>
</evidence>
<evidence type="ECO:0008006" key="4">
    <source>
        <dbReference type="Google" id="ProtNLM"/>
    </source>
</evidence>
<dbReference type="Pfam" id="PF11174">
    <property type="entry name" value="DUF2970"/>
    <property type="match status" value="1"/>
</dbReference>
<dbReference type="EMBL" id="VJND01000004">
    <property type="protein sequence ID" value="TSE26139.1"/>
    <property type="molecule type" value="Genomic_DNA"/>
</dbReference>
<keyword evidence="1" id="KW-1133">Transmembrane helix</keyword>
<dbReference type="RefSeq" id="WP_143894152.1">
    <property type="nucleotide sequence ID" value="NZ_VJND01000004.1"/>
</dbReference>
<evidence type="ECO:0000313" key="3">
    <source>
        <dbReference type="Proteomes" id="UP000320225"/>
    </source>
</evidence>
<comment type="caution">
    <text evidence="2">The sequence shown here is derived from an EMBL/GenBank/DDBJ whole genome shotgun (WGS) entry which is preliminary data.</text>
</comment>
<dbReference type="OrthoDB" id="8657357at2"/>
<dbReference type="Proteomes" id="UP000320225">
    <property type="component" value="Unassembled WGS sequence"/>
</dbReference>
<organism evidence="2 3">
    <name type="scientific">Tepidimonas sediminis</name>
    <dbReference type="NCBI Taxonomy" id="2588941"/>
    <lineage>
        <taxon>Bacteria</taxon>
        <taxon>Pseudomonadati</taxon>
        <taxon>Pseudomonadota</taxon>
        <taxon>Betaproteobacteria</taxon>
        <taxon>Burkholderiales</taxon>
        <taxon>Tepidimonas</taxon>
    </lineage>
</organism>
<keyword evidence="3" id="KW-1185">Reference proteome</keyword>
<evidence type="ECO:0000313" key="2">
    <source>
        <dbReference type="EMBL" id="TSE26139.1"/>
    </source>
</evidence>
<proteinExistence type="predicted"/>
<keyword evidence="1" id="KW-0472">Membrane</keyword>
<accession>A0A554WRD6</accession>
<feature type="transmembrane region" description="Helical" evidence="1">
    <location>
        <begin position="41"/>
        <end position="67"/>
    </location>
</feature>
<dbReference type="AlphaFoldDB" id="A0A554WRD6"/>
<name>A0A554WRD6_9BURK</name>
<sequence>MTTPAHRRPVALLATVRAVLWGFLGLRRRSDFEQDVQRLNPIAVMATGVVLALLFVVLLMAIVRWVAGAG</sequence>